<organism evidence="2 3">
    <name type="scientific">Olpidium bornovanus</name>
    <dbReference type="NCBI Taxonomy" id="278681"/>
    <lineage>
        <taxon>Eukaryota</taxon>
        <taxon>Fungi</taxon>
        <taxon>Fungi incertae sedis</taxon>
        <taxon>Olpidiomycota</taxon>
        <taxon>Olpidiomycotina</taxon>
        <taxon>Olpidiomycetes</taxon>
        <taxon>Olpidiales</taxon>
        <taxon>Olpidiaceae</taxon>
        <taxon>Olpidium</taxon>
    </lineage>
</organism>
<name>A0A8H7ZM82_9FUNG</name>
<protein>
    <submittedName>
        <fullName evidence="2">Uncharacterized protein</fullName>
    </submittedName>
</protein>
<evidence type="ECO:0000313" key="3">
    <source>
        <dbReference type="Proteomes" id="UP000673691"/>
    </source>
</evidence>
<dbReference type="EMBL" id="JAEFCI010012860">
    <property type="protein sequence ID" value="KAG5455745.1"/>
    <property type="molecule type" value="Genomic_DNA"/>
</dbReference>
<feature type="compositionally biased region" description="Polar residues" evidence="1">
    <location>
        <begin position="42"/>
        <end position="55"/>
    </location>
</feature>
<gene>
    <name evidence="2" type="ORF">BJ554DRAFT_4731</name>
</gene>
<feature type="region of interest" description="Disordered" evidence="1">
    <location>
        <begin position="41"/>
        <end position="63"/>
    </location>
</feature>
<accession>A0A8H7ZM82</accession>
<dbReference type="Proteomes" id="UP000673691">
    <property type="component" value="Unassembled WGS sequence"/>
</dbReference>
<feature type="non-terminal residue" evidence="2">
    <location>
        <position position="1"/>
    </location>
</feature>
<proteinExistence type="predicted"/>
<dbReference type="AlphaFoldDB" id="A0A8H7ZM82"/>
<sequence length="80" mass="9048">DISESNVVWDWVGTTRRNSNTTGNPYFQRHTLVNRFKLRAQASKTTEISASSSPRGQGRRRKSQALFANLHPRWCGACPS</sequence>
<evidence type="ECO:0000256" key="1">
    <source>
        <dbReference type="SAM" id="MobiDB-lite"/>
    </source>
</evidence>
<comment type="caution">
    <text evidence="2">The sequence shown here is derived from an EMBL/GenBank/DDBJ whole genome shotgun (WGS) entry which is preliminary data.</text>
</comment>
<reference evidence="2 3" key="1">
    <citation type="journal article" name="Sci. Rep.">
        <title>Genome-scale phylogenetic analyses confirm Olpidium as the closest living zoosporic fungus to the non-flagellated, terrestrial fungi.</title>
        <authorList>
            <person name="Chang Y."/>
            <person name="Rochon D."/>
            <person name="Sekimoto S."/>
            <person name="Wang Y."/>
            <person name="Chovatia M."/>
            <person name="Sandor L."/>
            <person name="Salamov A."/>
            <person name="Grigoriev I.V."/>
            <person name="Stajich J.E."/>
            <person name="Spatafora J.W."/>
        </authorList>
    </citation>
    <scope>NUCLEOTIDE SEQUENCE [LARGE SCALE GENOMIC DNA]</scope>
    <source>
        <strain evidence="2">S191</strain>
    </source>
</reference>
<keyword evidence="3" id="KW-1185">Reference proteome</keyword>
<evidence type="ECO:0000313" key="2">
    <source>
        <dbReference type="EMBL" id="KAG5455745.1"/>
    </source>
</evidence>